<organism evidence="2 3">
    <name type="scientific">Agrococcus citreus</name>
    <dbReference type="NCBI Taxonomy" id="84643"/>
    <lineage>
        <taxon>Bacteria</taxon>
        <taxon>Bacillati</taxon>
        <taxon>Actinomycetota</taxon>
        <taxon>Actinomycetes</taxon>
        <taxon>Micrococcales</taxon>
        <taxon>Microbacteriaceae</taxon>
        <taxon>Agrococcus</taxon>
    </lineage>
</organism>
<feature type="compositionally biased region" description="Low complexity" evidence="1">
    <location>
        <begin position="144"/>
        <end position="159"/>
    </location>
</feature>
<protein>
    <recommendedName>
        <fullName evidence="4">Zinc ribbon domain-containing protein</fullName>
    </recommendedName>
</protein>
<dbReference type="EMBL" id="BAAAKK010000004">
    <property type="protein sequence ID" value="GAA1422901.1"/>
    <property type="molecule type" value="Genomic_DNA"/>
</dbReference>
<keyword evidence="3" id="KW-1185">Reference proteome</keyword>
<evidence type="ECO:0000313" key="2">
    <source>
        <dbReference type="EMBL" id="GAA1422901.1"/>
    </source>
</evidence>
<gene>
    <name evidence="2" type="ORF">GCM10009640_16400</name>
</gene>
<proteinExistence type="predicted"/>
<evidence type="ECO:0000256" key="1">
    <source>
        <dbReference type="SAM" id="MobiDB-lite"/>
    </source>
</evidence>
<name>A0ABN1YUL2_9MICO</name>
<feature type="region of interest" description="Disordered" evidence="1">
    <location>
        <begin position="144"/>
        <end position="166"/>
    </location>
</feature>
<reference evidence="2 3" key="1">
    <citation type="journal article" date="2019" name="Int. J. Syst. Evol. Microbiol.">
        <title>The Global Catalogue of Microorganisms (GCM) 10K type strain sequencing project: providing services to taxonomists for standard genome sequencing and annotation.</title>
        <authorList>
            <consortium name="The Broad Institute Genomics Platform"/>
            <consortium name="The Broad Institute Genome Sequencing Center for Infectious Disease"/>
            <person name="Wu L."/>
            <person name="Ma J."/>
        </authorList>
    </citation>
    <scope>NUCLEOTIDE SEQUENCE [LARGE SCALE GENOMIC DNA]</scope>
    <source>
        <strain evidence="2 3">JCM 12398</strain>
    </source>
</reference>
<dbReference type="Proteomes" id="UP001501266">
    <property type="component" value="Unassembled WGS sequence"/>
</dbReference>
<comment type="caution">
    <text evidence="2">The sequence shown here is derived from an EMBL/GenBank/DDBJ whole genome shotgun (WGS) entry which is preliminary data.</text>
</comment>
<accession>A0ABN1YUL2</accession>
<evidence type="ECO:0000313" key="3">
    <source>
        <dbReference type="Proteomes" id="UP001501266"/>
    </source>
</evidence>
<sequence>MPELANGKYVSQSDAIRQWCPAARAVLIDVAGEYGAWISHDELSDRIQARTGITTRQPVGEWIGRVLSAVAADAEQRGEPRLTSLSVTAERLVEDGHPDVPAGTDVRTRERVAAEDRLECYRSFGATMPADGGTPTVLASIPTRQTRPATRPARTRAAATPPPPPAAVMRETTCPNCFMVVPVAATCRDCGEPLAV</sequence>
<dbReference type="RefSeq" id="WP_343919274.1">
    <property type="nucleotide sequence ID" value="NZ_BAAAKK010000004.1"/>
</dbReference>
<evidence type="ECO:0008006" key="4">
    <source>
        <dbReference type="Google" id="ProtNLM"/>
    </source>
</evidence>